<dbReference type="PANTHER" id="PTHR10696">
    <property type="entry name" value="GAMMA-BUTYROBETAINE HYDROXYLASE-RELATED"/>
    <property type="match status" value="1"/>
</dbReference>
<accession>A0A4Q7NDY9</accession>
<dbReference type="SUPFAM" id="SSF51197">
    <property type="entry name" value="Clavaminate synthase-like"/>
    <property type="match status" value="1"/>
</dbReference>
<protein>
    <submittedName>
        <fullName evidence="5">TfdA family taurine catabolism dioxygenase TauD</fullName>
    </submittedName>
</protein>
<feature type="domain" description="TauD/TfdA-like" evidence="4">
    <location>
        <begin position="51"/>
        <end position="308"/>
    </location>
</feature>
<dbReference type="Pfam" id="PF02668">
    <property type="entry name" value="TauD"/>
    <property type="match status" value="1"/>
</dbReference>
<organism evidence="5 6">
    <name type="scientific">Pigmentiphaga kullae</name>
    <dbReference type="NCBI Taxonomy" id="151784"/>
    <lineage>
        <taxon>Bacteria</taxon>
        <taxon>Pseudomonadati</taxon>
        <taxon>Pseudomonadota</taxon>
        <taxon>Betaproteobacteria</taxon>
        <taxon>Burkholderiales</taxon>
        <taxon>Alcaligenaceae</taxon>
        <taxon>Pigmentiphaga</taxon>
    </lineage>
</organism>
<dbReference type="GO" id="GO:0017000">
    <property type="term" value="P:antibiotic biosynthetic process"/>
    <property type="evidence" value="ECO:0007669"/>
    <property type="project" value="UniProtKB-KW"/>
</dbReference>
<dbReference type="OrthoDB" id="753054at2"/>
<dbReference type="Proteomes" id="UP000292445">
    <property type="component" value="Unassembled WGS sequence"/>
</dbReference>
<dbReference type="GO" id="GO:0016706">
    <property type="term" value="F:2-oxoglutarate-dependent dioxygenase activity"/>
    <property type="evidence" value="ECO:0007669"/>
    <property type="project" value="UniProtKB-ARBA"/>
</dbReference>
<evidence type="ECO:0000256" key="1">
    <source>
        <dbReference type="ARBA" id="ARBA00001954"/>
    </source>
</evidence>
<evidence type="ECO:0000313" key="6">
    <source>
        <dbReference type="Proteomes" id="UP000292445"/>
    </source>
</evidence>
<name>A0A4Q7NDY9_9BURK</name>
<dbReference type="RefSeq" id="WP_130359012.1">
    <property type="nucleotide sequence ID" value="NZ_SGXC01000002.1"/>
</dbReference>
<evidence type="ECO:0000256" key="2">
    <source>
        <dbReference type="ARBA" id="ARBA00023002"/>
    </source>
</evidence>
<keyword evidence="2" id="KW-0560">Oxidoreductase</keyword>
<dbReference type="AlphaFoldDB" id="A0A4Q7NDY9"/>
<comment type="cofactor">
    <cofactor evidence="1">
        <name>Fe(2+)</name>
        <dbReference type="ChEBI" id="CHEBI:29033"/>
    </cofactor>
</comment>
<dbReference type="InterPro" id="IPR042098">
    <property type="entry name" value="TauD-like_sf"/>
</dbReference>
<proteinExistence type="predicted"/>
<sequence length="343" mass="38019">MTAQALQPIAGPEVWTGTSLAGSSDWIWRLAPDEIRELAEATAAARAKGMKPTEFEAADFPVPRMAARLEKVRQELEGGRGFALLRGLPIADYTDDEARLLFWGLSVNLGEPQEQDGAGNRMHSVTNTGLKVSNDNSVRSYQTDDELTFHNDGGDAFMLLCLRTAVSGGVSKLVSVAALYNEVLRRRSDLAGVLQEPFHFDTRGQHRGGLRIQTVPILNFFEGRLSALYKRRYLKLAQDLPGVPRWTDAQAQAIELVEEICNDPAVQLSFSMEPGDIQIGNNYSVLHARTKYQDHDDPAHRRHLLRAWLTLPNGRPLPAVFGQTREFGTSYERRHGQAAVSAS</sequence>
<dbReference type="InterPro" id="IPR003819">
    <property type="entry name" value="TauD/TfdA-like"/>
</dbReference>
<keyword evidence="3" id="KW-0045">Antibiotic biosynthesis</keyword>
<gene>
    <name evidence="5" type="ORF">EV675_3941</name>
</gene>
<reference evidence="5 6" key="1">
    <citation type="submission" date="2019-02" db="EMBL/GenBank/DDBJ databases">
        <title>Genomic Encyclopedia of Type Strains, Phase IV (KMG-IV): sequencing the most valuable type-strain genomes for metagenomic binning, comparative biology and taxonomic classification.</title>
        <authorList>
            <person name="Goeker M."/>
        </authorList>
    </citation>
    <scope>NUCLEOTIDE SEQUENCE [LARGE SCALE GENOMIC DNA]</scope>
    <source>
        <strain evidence="5 6">K24</strain>
    </source>
</reference>
<dbReference type="EMBL" id="SGXC01000002">
    <property type="protein sequence ID" value="RZS81318.1"/>
    <property type="molecule type" value="Genomic_DNA"/>
</dbReference>
<keyword evidence="5" id="KW-0223">Dioxygenase</keyword>
<comment type="caution">
    <text evidence="5">The sequence shown here is derived from an EMBL/GenBank/DDBJ whole genome shotgun (WGS) entry which is preliminary data.</text>
</comment>
<evidence type="ECO:0000256" key="3">
    <source>
        <dbReference type="ARBA" id="ARBA00023194"/>
    </source>
</evidence>
<dbReference type="InterPro" id="IPR050411">
    <property type="entry name" value="AlphaKG_dependent_hydroxylases"/>
</dbReference>
<evidence type="ECO:0000313" key="5">
    <source>
        <dbReference type="EMBL" id="RZS81318.1"/>
    </source>
</evidence>
<dbReference type="PANTHER" id="PTHR10696:SF56">
    <property type="entry name" value="TAUD_TFDA-LIKE DOMAIN-CONTAINING PROTEIN"/>
    <property type="match status" value="1"/>
</dbReference>
<keyword evidence="6" id="KW-1185">Reference proteome</keyword>
<evidence type="ECO:0000259" key="4">
    <source>
        <dbReference type="Pfam" id="PF02668"/>
    </source>
</evidence>
<dbReference type="Gene3D" id="3.60.130.10">
    <property type="entry name" value="Clavaminate synthase-like"/>
    <property type="match status" value="1"/>
</dbReference>